<keyword evidence="4" id="KW-1185">Reference proteome</keyword>
<feature type="domain" description="Glycosyltransferase subfamily 4-like N-terminal" evidence="2">
    <location>
        <begin position="17"/>
        <end position="186"/>
    </location>
</feature>
<proteinExistence type="predicted"/>
<dbReference type="InterPro" id="IPR001296">
    <property type="entry name" value="Glyco_trans_1"/>
</dbReference>
<dbReference type="Pfam" id="PF13439">
    <property type="entry name" value="Glyco_transf_4"/>
    <property type="match status" value="1"/>
</dbReference>
<evidence type="ECO:0000313" key="4">
    <source>
        <dbReference type="Proteomes" id="UP000070404"/>
    </source>
</evidence>
<organism evidence="3 4">
    <name type="scientific">candidate division MSBL1 archaeon SCGC-AAA382C18</name>
    <dbReference type="NCBI Taxonomy" id="1698281"/>
    <lineage>
        <taxon>Archaea</taxon>
        <taxon>Methanobacteriati</taxon>
        <taxon>Methanobacteriota</taxon>
        <taxon>candidate division MSBL1</taxon>
    </lineage>
</organism>
<dbReference type="PANTHER" id="PTHR45947:SF3">
    <property type="entry name" value="SULFOQUINOVOSYL TRANSFERASE SQD2"/>
    <property type="match status" value="1"/>
</dbReference>
<dbReference type="GO" id="GO:0016757">
    <property type="term" value="F:glycosyltransferase activity"/>
    <property type="evidence" value="ECO:0007669"/>
    <property type="project" value="InterPro"/>
</dbReference>
<dbReference type="EMBL" id="LHYF01000005">
    <property type="protein sequence ID" value="KXB07264.1"/>
    <property type="molecule type" value="Genomic_DNA"/>
</dbReference>
<reference evidence="3 4" key="1">
    <citation type="journal article" date="2016" name="Sci. Rep.">
        <title>Metabolic traits of an uncultured archaeal lineage -MSBL1- from brine pools of the Red Sea.</title>
        <authorList>
            <person name="Mwirichia R."/>
            <person name="Alam I."/>
            <person name="Rashid M."/>
            <person name="Vinu M."/>
            <person name="Ba-Alawi W."/>
            <person name="Anthony Kamau A."/>
            <person name="Kamanda Ngugi D."/>
            <person name="Goker M."/>
            <person name="Klenk H.P."/>
            <person name="Bajic V."/>
            <person name="Stingl U."/>
        </authorList>
    </citation>
    <scope>NUCLEOTIDE SEQUENCE [LARGE SCALE GENOMIC DNA]</scope>
    <source>
        <strain evidence="3">SCGC-AAA382C18</strain>
    </source>
</reference>
<evidence type="ECO:0000259" key="2">
    <source>
        <dbReference type="Pfam" id="PF13439"/>
    </source>
</evidence>
<comment type="caution">
    <text evidence="3">The sequence shown here is derived from an EMBL/GenBank/DDBJ whole genome shotgun (WGS) entry which is preliminary data.</text>
</comment>
<protein>
    <recommendedName>
        <fullName evidence="5">Glycosyltransferase subfamily 4-like N-terminal domain-containing protein</fullName>
    </recommendedName>
</protein>
<gene>
    <name evidence="3" type="ORF">AKJ52_00560</name>
</gene>
<evidence type="ECO:0000313" key="3">
    <source>
        <dbReference type="EMBL" id="KXB07264.1"/>
    </source>
</evidence>
<evidence type="ECO:0000259" key="1">
    <source>
        <dbReference type="Pfam" id="PF00534"/>
    </source>
</evidence>
<dbReference type="Pfam" id="PF00534">
    <property type="entry name" value="Glycos_transf_1"/>
    <property type="match status" value="1"/>
</dbReference>
<dbReference type="AlphaFoldDB" id="A0A133VLE4"/>
<dbReference type="PANTHER" id="PTHR45947">
    <property type="entry name" value="SULFOQUINOVOSYL TRANSFERASE SQD2"/>
    <property type="match status" value="1"/>
</dbReference>
<evidence type="ECO:0008006" key="5">
    <source>
        <dbReference type="Google" id="ProtNLM"/>
    </source>
</evidence>
<accession>A0A133VLE4</accession>
<dbReference type="CDD" id="cd03801">
    <property type="entry name" value="GT4_PimA-like"/>
    <property type="match status" value="1"/>
</dbReference>
<dbReference type="InterPro" id="IPR050194">
    <property type="entry name" value="Glycosyltransferase_grp1"/>
</dbReference>
<dbReference type="SUPFAM" id="SSF53756">
    <property type="entry name" value="UDP-Glycosyltransferase/glycogen phosphorylase"/>
    <property type="match status" value="1"/>
</dbReference>
<dbReference type="Gene3D" id="3.40.50.2000">
    <property type="entry name" value="Glycogen Phosphorylase B"/>
    <property type="match status" value="2"/>
</dbReference>
<sequence length="377" mass="42927">MKILFVVEYFPHDDITGGVEARAYYLSKYLAENHEVKVICSRQEKQPRESEVNGCKVYRVGRKHPYSHKGNFLSRLGFVDAAIDKGEELEFDIVDGQSFLAYLPAHAIGEMMGVEKVATYHETWVGEWIQNKGLLTGLGGEFWERMALGREWDRIISVSEFTKDRLVEHGVGRGSIEVVPNGVELSEFYEVEVEGFDRPTVCTVSRLTEKKRVGFAMRAFEKVTDEVPQVQMKVVGDGPERERLEDLSEELDADIELLGYLPDRDDVIRVMKGSRIYVSASVLEGFGMSVIETAASGTPYVVSDIGPHVEVTRGEKGGFVFEKDRERDLSGKILRLLTDEDMYGEKKNECFELARYYDWREINEKLESVYSKALEKN</sequence>
<name>A0A133VLE4_9EURY</name>
<dbReference type="Proteomes" id="UP000070404">
    <property type="component" value="Unassembled WGS sequence"/>
</dbReference>
<feature type="domain" description="Glycosyl transferase family 1" evidence="1">
    <location>
        <begin position="197"/>
        <end position="343"/>
    </location>
</feature>
<dbReference type="InterPro" id="IPR028098">
    <property type="entry name" value="Glyco_trans_4-like_N"/>
</dbReference>